<dbReference type="AlphaFoldDB" id="A0A6G1DAU5"/>
<comment type="caution">
    <text evidence="2">The sequence shown here is derived from an EMBL/GenBank/DDBJ whole genome shotgun (WGS) entry which is preliminary data.</text>
</comment>
<feature type="region of interest" description="Disordered" evidence="1">
    <location>
        <begin position="1"/>
        <end position="41"/>
    </location>
</feature>
<dbReference type="Proteomes" id="UP000479710">
    <property type="component" value="Unassembled WGS sequence"/>
</dbReference>
<protein>
    <submittedName>
        <fullName evidence="2">Uncharacterized protein</fullName>
    </submittedName>
</protein>
<proteinExistence type="predicted"/>
<sequence length="121" mass="12393">MEPGLAGPSPAAAEAPGAPPPGRSALGQSLYPKVNQSHPDLNTAFLANPAATTSPGGSLYPTVDPQKLADNLFLEAANDVAPPPPTTEETLVAVPGTQIHLVDPDRSVDLRAGTLSVIRLR</sequence>
<accession>A0A6G1DAU5</accession>
<dbReference type="EMBL" id="SPHZ02000007">
    <property type="protein sequence ID" value="KAF0909561.1"/>
    <property type="molecule type" value="Genomic_DNA"/>
</dbReference>
<evidence type="ECO:0000313" key="3">
    <source>
        <dbReference type="Proteomes" id="UP000479710"/>
    </source>
</evidence>
<evidence type="ECO:0000256" key="1">
    <source>
        <dbReference type="SAM" id="MobiDB-lite"/>
    </source>
</evidence>
<reference evidence="2 3" key="1">
    <citation type="submission" date="2019-11" db="EMBL/GenBank/DDBJ databases">
        <title>Whole genome sequence of Oryza granulata.</title>
        <authorList>
            <person name="Li W."/>
        </authorList>
    </citation>
    <scope>NUCLEOTIDE SEQUENCE [LARGE SCALE GENOMIC DNA]</scope>
    <source>
        <strain evidence="3">cv. Menghai</strain>
        <tissue evidence="2">Leaf</tissue>
    </source>
</reference>
<keyword evidence="3" id="KW-1185">Reference proteome</keyword>
<dbReference type="OrthoDB" id="10473568at2759"/>
<gene>
    <name evidence="2" type="ORF">E2562_037187</name>
</gene>
<organism evidence="2 3">
    <name type="scientific">Oryza meyeriana var. granulata</name>
    <dbReference type="NCBI Taxonomy" id="110450"/>
    <lineage>
        <taxon>Eukaryota</taxon>
        <taxon>Viridiplantae</taxon>
        <taxon>Streptophyta</taxon>
        <taxon>Embryophyta</taxon>
        <taxon>Tracheophyta</taxon>
        <taxon>Spermatophyta</taxon>
        <taxon>Magnoliopsida</taxon>
        <taxon>Liliopsida</taxon>
        <taxon>Poales</taxon>
        <taxon>Poaceae</taxon>
        <taxon>BOP clade</taxon>
        <taxon>Oryzoideae</taxon>
        <taxon>Oryzeae</taxon>
        <taxon>Oryzinae</taxon>
        <taxon>Oryza</taxon>
        <taxon>Oryza meyeriana</taxon>
    </lineage>
</organism>
<evidence type="ECO:0000313" key="2">
    <source>
        <dbReference type="EMBL" id="KAF0909561.1"/>
    </source>
</evidence>
<name>A0A6G1DAU5_9ORYZ</name>
<feature type="compositionally biased region" description="Low complexity" evidence="1">
    <location>
        <begin position="1"/>
        <end position="16"/>
    </location>
</feature>